<protein>
    <submittedName>
        <fullName evidence="4">Molecular chaperone DnaK</fullName>
    </submittedName>
</protein>
<evidence type="ECO:0000256" key="1">
    <source>
        <dbReference type="ARBA" id="ARBA00007381"/>
    </source>
</evidence>
<dbReference type="Proteomes" id="UP000186268">
    <property type="component" value="Unassembled WGS sequence"/>
</dbReference>
<dbReference type="InterPro" id="IPR042054">
    <property type="entry name" value="YegD-like"/>
</dbReference>
<dbReference type="NCBIfam" id="NF008673">
    <property type="entry name" value="PRK11678.1"/>
    <property type="match status" value="1"/>
</dbReference>
<dbReference type="EMBL" id="MKGQ01000027">
    <property type="protein sequence ID" value="OKP01144.1"/>
    <property type="molecule type" value="Genomic_DNA"/>
</dbReference>
<organism evidence="4 5">
    <name type="scientific">Xenorhabdus eapokensis</name>
    <dbReference type="NCBI Taxonomy" id="1873482"/>
    <lineage>
        <taxon>Bacteria</taxon>
        <taxon>Pseudomonadati</taxon>
        <taxon>Pseudomonadota</taxon>
        <taxon>Gammaproteobacteria</taxon>
        <taxon>Enterobacterales</taxon>
        <taxon>Morganellaceae</taxon>
        <taxon>Xenorhabdus</taxon>
    </lineage>
</organism>
<comment type="similarity">
    <text evidence="1">Belongs to the heat shock protein 70 family.</text>
</comment>
<dbReference type="OrthoDB" id="9807934at2"/>
<dbReference type="GO" id="GO:0005524">
    <property type="term" value="F:ATP binding"/>
    <property type="evidence" value="ECO:0007669"/>
    <property type="project" value="UniProtKB-KW"/>
</dbReference>
<dbReference type="Gene3D" id="3.90.640.10">
    <property type="entry name" value="Actin, Chain A, domain 4"/>
    <property type="match status" value="1"/>
</dbReference>
<dbReference type="InterPro" id="IPR043129">
    <property type="entry name" value="ATPase_NBD"/>
</dbReference>
<dbReference type="SUPFAM" id="SSF53067">
    <property type="entry name" value="Actin-like ATPase domain"/>
    <property type="match status" value="2"/>
</dbReference>
<proteinExistence type="inferred from homology"/>
<dbReference type="AlphaFoldDB" id="A0A1Q5TLP4"/>
<keyword evidence="2" id="KW-0547">Nucleotide-binding</keyword>
<evidence type="ECO:0000313" key="5">
    <source>
        <dbReference type="Proteomes" id="UP000186268"/>
    </source>
</evidence>
<dbReference type="CDD" id="cd10231">
    <property type="entry name" value="ASKHA_NBD_HSP70_YegD-like"/>
    <property type="match status" value="1"/>
</dbReference>
<keyword evidence="3" id="KW-0067">ATP-binding</keyword>
<keyword evidence="5" id="KW-1185">Reference proteome</keyword>
<dbReference type="Pfam" id="PF00012">
    <property type="entry name" value="HSP70"/>
    <property type="match status" value="1"/>
</dbReference>
<evidence type="ECO:0000313" key="4">
    <source>
        <dbReference type="EMBL" id="OKP01144.1"/>
    </source>
</evidence>
<dbReference type="STRING" id="1873482.Xedl_03039"/>
<dbReference type="RefSeq" id="WP_074024652.1">
    <property type="nucleotide sequence ID" value="NZ_CAWNAG010000133.1"/>
</dbReference>
<dbReference type="Gene3D" id="3.30.420.40">
    <property type="match status" value="2"/>
</dbReference>
<dbReference type="InterPro" id="IPR013126">
    <property type="entry name" value="Hsp_70_fam"/>
</dbReference>
<evidence type="ECO:0000256" key="2">
    <source>
        <dbReference type="ARBA" id="ARBA00022741"/>
    </source>
</evidence>
<dbReference type="PROSITE" id="PS00329">
    <property type="entry name" value="HSP70_2"/>
    <property type="match status" value="1"/>
</dbReference>
<evidence type="ECO:0000256" key="3">
    <source>
        <dbReference type="ARBA" id="ARBA00022840"/>
    </source>
</evidence>
<accession>A0A1Q5TLP4</accession>
<dbReference type="PANTHER" id="PTHR19375">
    <property type="entry name" value="HEAT SHOCK PROTEIN 70KDA"/>
    <property type="match status" value="1"/>
</dbReference>
<gene>
    <name evidence="4" type="ORF">Xedl_03039</name>
</gene>
<sequence length="451" mass="49816">MFIGFDYGTSNCAVAEIIEDTPQLIAIENGSFYMPSALAAPTREAISEHLFRHWNIKPGNQTGEQLLRSAITTNREEGIELLPDDLVFGQKALARYLEDPQEVYYVKSPKSFLGAMGLRDTQISFFEDLVCAMMANIRQQVEANKQQAVEDVVIGRPINFHGRGGDKSNQQAEKILLNAAKRAGFRNIEFQFEPVAAGLEYEATLTEDKTVLVVDIGGGTTDCSVIRMGPSWRNLAERNDSLLAHTGQRIGGNDLDINLTFKQLMHPFGLGSKVTSGIDMPLTQFWNPIAINDIQAQKEFYSRQNLAALKSLYRDAKEPEKLARLLKVYQETLGYSLVRSAEEAKITLSGQAECRVKLNLLSEIIEVDIQRDQMIVAIDSTKEKMTKLVSEAVAQSGTQPDVIFMTGGSASSPILRQAVEQKLPGIPLVGGNYFGSVTTGLARWAKICFAQ</sequence>
<dbReference type="GO" id="GO:0140662">
    <property type="term" value="F:ATP-dependent protein folding chaperone"/>
    <property type="evidence" value="ECO:0007669"/>
    <property type="project" value="InterPro"/>
</dbReference>
<comment type="caution">
    <text evidence="4">The sequence shown here is derived from an EMBL/GenBank/DDBJ whole genome shotgun (WGS) entry which is preliminary data.</text>
</comment>
<dbReference type="InterPro" id="IPR018181">
    <property type="entry name" value="Heat_shock_70_CS"/>
</dbReference>
<reference evidence="4 5" key="1">
    <citation type="submission" date="2016-09" db="EMBL/GenBank/DDBJ databases">
        <title>Xenorhabdus thuongxuanensis sp. nov. and Xenorhabdus eapokensis sp. nov., isolated from Steinernema species.</title>
        <authorList>
            <person name="Kaempfer P."/>
            <person name="Tobias N.J."/>
            <person name="Phan Ke L."/>
            <person name="Bode H.B."/>
            <person name="Glaeser S.P."/>
        </authorList>
    </citation>
    <scope>NUCLEOTIDE SEQUENCE [LARGE SCALE GENOMIC DNA]</scope>
    <source>
        <strain evidence="4 5">DL20</strain>
    </source>
</reference>
<name>A0A1Q5TLP4_9GAMM</name>